<reference evidence="4 5" key="1">
    <citation type="submission" date="2023-07" db="EMBL/GenBank/DDBJ databases">
        <title>Sequencing the genomes of 1000 actinobacteria strains.</title>
        <authorList>
            <person name="Klenk H.-P."/>
        </authorList>
    </citation>
    <scope>NUCLEOTIDE SEQUENCE [LARGE SCALE GENOMIC DNA]</scope>
    <source>
        <strain evidence="4 5">DSM 45554</strain>
    </source>
</reference>
<dbReference type="InterPro" id="IPR000551">
    <property type="entry name" value="MerR-type_HTH_dom"/>
</dbReference>
<evidence type="ECO:0000256" key="2">
    <source>
        <dbReference type="SAM" id="MobiDB-lite"/>
    </source>
</evidence>
<protein>
    <submittedName>
        <fullName evidence="4">DNA-binding transcriptional MerR regulator</fullName>
    </submittedName>
</protein>
<accession>A0ABU2CT33</accession>
<keyword evidence="5" id="KW-1185">Reference proteome</keyword>
<dbReference type="Gene3D" id="1.10.1660.10">
    <property type="match status" value="1"/>
</dbReference>
<dbReference type="SUPFAM" id="SSF46955">
    <property type="entry name" value="Putative DNA-binding domain"/>
    <property type="match status" value="1"/>
</dbReference>
<dbReference type="CDD" id="cd01282">
    <property type="entry name" value="HTH_MerR-like_sg3"/>
    <property type="match status" value="1"/>
</dbReference>
<dbReference type="EMBL" id="JAVDYE010000001">
    <property type="protein sequence ID" value="MDR7384502.1"/>
    <property type="molecule type" value="Genomic_DNA"/>
</dbReference>
<gene>
    <name evidence="4" type="ORF">J2S48_004017</name>
</gene>
<dbReference type="RefSeq" id="WP_274992880.1">
    <property type="nucleotide sequence ID" value="NZ_JAJQQP010000003.1"/>
</dbReference>
<keyword evidence="1 4" id="KW-0238">DNA-binding</keyword>
<dbReference type="InterPro" id="IPR009061">
    <property type="entry name" value="DNA-bd_dom_put_sf"/>
</dbReference>
<evidence type="ECO:0000256" key="1">
    <source>
        <dbReference type="ARBA" id="ARBA00023125"/>
    </source>
</evidence>
<dbReference type="SMART" id="SM00422">
    <property type="entry name" value="HTH_MERR"/>
    <property type="match status" value="1"/>
</dbReference>
<dbReference type="InterPro" id="IPR047057">
    <property type="entry name" value="MerR_fam"/>
</dbReference>
<organism evidence="4 5">
    <name type="scientific">Promicromonospora iranensis</name>
    <dbReference type="NCBI Taxonomy" id="1105144"/>
    <lineage>
        <taxon>Bacteria</taxon>
        <taxon>Bacillati</taxon>
        <taxon>Actinomycetota</taxon>
        <taxon>Actinomycetes</taxon>
        <taxon>Micrococcales</taxon>
        <taxon>Promicromonosporaceae</taxon>
        <taxon>Promicromonospora</taxon>
    </lineage>
</organism>
<comment type="caution">
    <text evidence="4">The sequence shown here is derived from an EMBL/GenBank/DDBJ whole genome shotgun (WGS) entry which is preliminary data.</text>
</comment>
<dbReference type="PROSITE" id="PS50937">
    <property type="entry name" value="HTH_MERR_2"/>
    <property type="match status" value="1"/>
</dbReference>
<dbReference type="PROSITE" id="PS00552">
    <property type="entry name" value="HTH_MERR_1"/>
    <property type="match status" value="1"/>
</dbReference>
<feature type="domain" description="HTH merR-type" evidence="3">
    <location>
        <begin position="18"/>
        <end position="86"/>
    </location>
</feature>
<feature type="region of interest" description="Disordered" evidence="2">
    <location>
        <begin position="126"/>
        <end position="155"/>
    </location>
</feature>
<name>A0ABU2CT33_9MICO</name>
<dbReference type="GO" id="GO:0003677">
    <property type="term" value="F:DNA binding"/>
    <property type="evidence" value="ECO:0007669"/>
    <property type="project" value="UniProtKB-KW"/>
</dbReference>
<dbReference type="PANTHER" id="PTHR30204">
    <property type="entry name" value="REDOX-CYCLING DRUG-SENSING TRANSCRIPTIONAL ACTIVATOR SOXR"/>
    <property type="match status" value="1"/>
</dbReference>
<evidence type="ECO:0000259" key="3">
    <source>
        <dbReference type="PROSITE" id="PS50937"/>
    </source>
</evidence>
<dbReference type="PANTHER" id="PTHR30204:SF97">
    <property type="entry name" value="MERR FAMILY REGULATORY PROTEIN"/>
    <property type="match status" value="1"/>
</dbReference>
<dbReference type="PRINTS" id="PR00040">
    <property type="entry name" value="HTHMERR"/>
</dbReference>
<evidence type="ECO:0000313" key="5">
    <source>
        <dbReference type="Proteomes" id="UP001183585"/>
    </source>
</evidence>
<sequence length="155" mass="16837">MTSERQGAREAGVMENTTMRIGELAAQAGVSVRALRYYEEQGLLTSERSPAGQRYYAEDAADRVRLIQLLYSAGLNSKAVSTIMPCMDSGMASTDMIELLAAERDRIDERLHELTETRDRLTTVIELSRATRRPPARSAGTVPSGGPPGPAAPAR</sequence>
<evidence type="ECO:0000313" key="4">
    <source>
        <dbReference type="EMBL" id="MDR7384502.1"/>
    </source>
</evidence>
<dbReference type="Proteomes" id="UP001183585">
    <property type="component" value="Unassembled WGS sequence"/>
</dbReference>
<proteinExistence type="predicted"/>
<feature type="compositionally biased region" description="Pro residues" evidence="2">
    <location>
        <begin position="145"/>
        <end position="155"/>
    </location>
</feature>
<dbReference type="Pfam" id="PF13411">
    <property type="entry name" value="MerR_1"/>
    <property type="match status" value="1"/>
</dbReference>